<evidence type="ECO:0000256" key="10">
    <source>
        <dbReference type="HAMAP-Rule" id="MF_01465"/>
    </source>
</evidence>
<evidence type="ECO:0000256" key="5">
    <source>
        <dbReference type="ARBA" id="ARBA00022927"/>
    </source>
</evidence>
<evidence type="ECO:0000256" key="7">
    <source>
        <dbReference type="ARBA" id="ARBA00023010"/>
    </source>
</evidence>
<dbReference type="PANTHER" id="PTHR10906">
    <property type="entry name" value="SECY/SEC61-ALPHA FAMILY MEMBER"/>
    <property type="match status" value="1"/>
</dbReference>
<dbReference type="NCBIfam" id="TIGR00967">
    <property type="entry name" value="3a0501s007"/>
    <property type="match status" value="1"/>
</dbReference>
<comment type="subcellular location">
    <subcellularLocation>
        <location evidence="10">Cell membrane</location>
        <topology evidence="10">Multi-pass membrane protein</topology>
    </subcellularLocation>
    <subcellularLocation>
        <location evidence="1 12">Membrane</location>
        <topology evidence="1 12">Multi-pass membrane protein</topology>
    </subcellularLocation>
</comment>
<feature type="transmembrane region" description="Helical" evidence="10">
    <location>
        <begin position="362"/>
        <end position="384"/>
    </location>
</feature>
<dbReference type="STRING" id="1802782.A2544_00635"/>
<keyword evidence="3 10" id="KW-0813">Transport</keyword>
<feature type="transmembrane region" description="Helical" evidence="10">
    <location>
        <begin position="62"/>
        <end position="95"/>
    </location>
</feature>
<evidence type="ECO:0000256" key="11">
    <source>
        <dbReference type="RuleBase" id="RU000537"/>
    </source>
</evidence>
<comment type="caution">
    <text evidence="14">The sequence shown here is derived from an EMBL/GenBank/DDBJ whole genome shotgun (WGS) entry which is preliminary data.</text>
</comment>
<proteinExistence type="inferred from homology"/>
<dbReference type="GO" id="GO:0043952">
    <property type="term" value="P:protein transport by the Sec complex"/>
    <property type="evidence" value="ECO:0007669"/>
    <property type="project" value="UniProtKB-UniRule"/>
</dbReference>
<comment type="subunit">
    <text evidence="10">Component of the Sec protein translocase complex. Heterotrimer consisting of SecY, SecE and SecG subunits. The heterotrimers can form oligomers, although 1 heterotrimer is thought to be able to translocate proteins. Interacts with the ribosome. Interacts with SecDF, and other proteins may be involved. Interacts with SecA.</text>
</comment>
<keyword evidence="5 10" id="KW-0653">Protein transport</keyword>
<evidence type="ECO:0000256" key="2">
    <source>
        <dbReference type="ARBA" id="ARBA00005751"/>
    </source>
</evidence>
<keyword evidence="8 10" id="KW-0472">Membrane</keyword>
<dbReference type="SUPFAM" id="SSF103491">
    <property type="entry name" value="Preprotein translocase SecY subunit"/>
    <property type="match status" value="1"/>
</dbReference>
<feature type="transmembrane region" description="Helical" evidence="10">
    <location>
        <begin position="265"/>
        <end position="286"/>
    </location>
</feature>
<evidence type="ECO:0000313" key="15">
    <source>
        <dbReference type="Proteomes" id="UP000176868"/>
    </source>
</evidence>
<dbReference type="Gene3D" id="1.10.3370.10">
    <property type="entry name" value="SecY subunit domain"/>
    <property type="match status" value="1"/>
</dbReference>
<evidence type="ECO:0000256" key="12">
    <source>
        <dbReference type="RuleBase" id="RU003484"/>
    </source>
</evidence>
<dbReference type="InterPro" id="IPR023201">
    <property type="entry name" value="SecY_dom_sf"/>
</dbReference>
<dbReference type="Proteomes" id="UP000176868">
    <property type="component" value="Unassembled WGS sequence"/>
</dbReference>
<feature type="transmembrane region" description="Helical" evidence="10">
    <location>
        <begin position="308"/>
        <end position="328"/>
    </location>
</feature>
<comment type="function">
    <text evidence="10 11">The central subunit of the protein translocation channel SecYEG. Consists of two halves formed by TMs 1-5 and 6-10. These two domains form a lateral gate at the front which open onto the bilayer between TMs 2 and 7, and are clamped together by SecE at the back. The channel is closed by both a pore ring composed of hydrophobic SecY resides and a short helix (helix 2A) on the extracellular side of the membrane which forms a plug. The plug probably moves laterally to allow the channel to open. The ring and the pore may move independently.</text>
</comment>
<gene>
    <name evidence="10" type="primary">secY</name>
    <name evidence="14" type="ORF">A2544_00635</name>
</gene>
<dbReference type="InterPro" id="IPR002208">
    <property type="entry name" value="SecY/SEC61-alpha"/>
</dbReference>
<dbReference type="PROSITE" id="PS00756">
    <property type="entry name" value="SECY_2"/>
    <property type="match status" value="1"/>
</dbReference>
<feature type="transmembrane region" description="Helical" evidence="10">
    <location>
        <begin position="390"/>
        <end position="411"/>
    </location>
</feature>
<dbReference type="PRINTS" id="PR00303">
    <property type="entry name" value="SECYTRNLCASE"/>
</dbReference>
<dbReference type="Pfam" id="PF00344">
    <property type="entry name" value="SecY"/>
    <property type="match status" value="1"/>
</dbReference>
<keyword evidence="4 10" id="KW-0812">Transmembrane</keyword>
<protein>
    <recommendedName>
        <fullName evidence="9 10">Protein translocase subunit SecY</fullName>
    </recommendedName>
</protein>
<evidence type="ECO:0000256" key="4">
    <source>
        <dbReference type="ARBA" id="ARBA00022692"/>
    </source>
</evidence>
<reference evidence="14 15" key="1">
    <citation type="journal article" date="2016" name="Nat. Commun.">
        <title>Thousands of microbial genomes shed light on interconnected biogeochemical processes in an aquifer system.</title>
        <authorList>
            <person name="Anantharaman K."/>
            <person name="Brown C.T."/>
            <person name="Hug L.A."/>
            <person name="Sharon I."/>
            <person name="Castelle C.J."/>
            <person name="Probst A.J."/>
            <person name="Thomas B.C."/>
            <person name="Singh A."/>
            <person name="Wilkins M.J."/>
            <person name="Karaoz U."/>
            <person name="Brodie E.L."/>
            <person name="Williams K.H."/>
            <person name="Hubbard S.S."/>
            <person name="Banfield J.F."/>
        </authorList>
    </citation>
    <scope>NUCLEOTIDE SEQUENCE [LARGE SCALE GENOMIC DNA]</scope>
</reference>
<dbReference type="PROSITE" id="PS00755">
    <property type="entry name" value="SECY_1"/>
    <property type="match status" value="1"/>
</dbReference>
<evidence type="ECO:0000256" key="13">
    <source>
        <dbReference type="RuleBase" id="RU004349"/>
    </source>
</evidence>
<evidence type="ECO:0000256" key="9">
    <source>
        <dbReference type="ARBA" id="ARBA00039733"/>
    </source>
</evidence>
<evidence type="ECO:0000256" key="1">
    <source>
        <dbReference type="ARBA" id="ARBA00004141"/>
    </source>
</evidence>
<comment type="similarity">
    <text evidence="2 10 13">Belongs to the SecY/SEC61-alpha family.</text>
</comment>
<feature type="transmembrane region" description="Helical" evidence="10">
    <location>
        <begin position="174"/>
        <end position="190"/>
    </location>
</feature>
<dbReference type="PIRSF" id="PIRSF004557">
    <property type="entry name" value="SecY"/>
    <property type="match status" value="1"/>
</dbReference>
<keyword evidence="6 10" id="KW-1133">Transmembrane helix</keyword>
<feature type="transmembrane region" description="Helical" evidence="10">
    <location>
        <begin position="21"/>
        <end position="42"/>
    </location>
</feature>
<dbReference type="AlphaFoldDB" id="A0A1G2V8Y7"/>
<dbReference type="GO" id="GO:0065002">
    <property type="term" value="P:intracellular protein transmembrane transport"/>
    <property type="evidence" value="ECO:0007669"/>
    <property type="project" value="UniProtKB-UniRule"/>
</dbReference>
<dbReference type="GO" id="GO:0005886">
    <property type="term" value="C:plasma membrane"/>
    <property type="evidence" value="ECO:0007669"/>
    <property type="project" value="UniProtKB-SubCell"/>
</dbReference>
<dbReference type="GO" id="GO:0006605">
    <property type="term" value="P:protein targeting"/>
    <property type="evidence" value="ECO:0007669"/>
    <property type="project" value="UniProtKB-UniRule"/>
</dbReference>
<keyword evidence="10" id="KW-1003">Cell membrane</keyword>
<evidence type="ECO:0000256" key="6">
    <source>
        <dbReference type="ARBA" id="ARBA00022989"/>
    </source>
</evidence>
<dbReference type="FunFam" id="1.10.3370.10:FF:000001">
    <property type="entry name" value="Preprotein translocase subunit SecY"/>
    <property type="match status" value="1"/>
</dbReference>
<keyword evidence="7 10" id="KW-0811">Translocation</keyword>
<accession>A0A1G2V8Y7</accession>
<evidence type="ECO:0000256" key="8">
    <source>
        <dbReference type="ARBA" id="ARBA00023136"/>
    </source>
</evidence>
<dbReference type="InterPro" id="IPR026593">
    <property type="entry name" value="SecY"/>
</dbReference>
<dbReference type="HAMAP" id="MF_01465">
    <property type="entry name" value="SecY"/>
    <property type="match status" value="1"/>
</dbReference>
<dbReference type="InterPro" id="IPR030659">
    <property type="entry name" value="SecY_CS"/>
</dbReference>
<feature type="transmembrane region" description="Helical" evidence="10">
    <location>
        <begin position="145"/>
        <end position="167"/>
    </location>
</feature>
<dbReference type="EMBL" id="MHWZ01000007">
    <property type="protein sequence ID" value="OHB18087.1"/>
    <property type="molecule type" value="Genomic_DNA"/>
</dbReference>
<feature type="transmembrane region" description="Helical" evidence="10">
    <location>
        <begin position="116"/>
        <end position="133"/>
    </location>
</feature>
<evidence type="ECO:0000313" key="14">
    <source>
        <dbReference type="EMBL" id="OHB18087.1"/>
    </source>
</evidence>
<organism evidence="14 15">
    <name type="scientific">Candidatus Zambryskibacteria bacterium RIFOXYD2_FULL_43_10</name>
    <dbReference type="NCBI Taxonomy" id="1802782"/>
    <lineage>
        <taxon>Bacteria</taxon>
        <taxon>Candidatus Zambryskiibacteriota</taxon>
    </lineage>
</organism>
<name>A0A1G2V8Y7_9BACT</name>
<feature type="transmembrane region" description="Helical" evidence="10">
    <location>
        <begin position="210"/>
        <end position="229"/>
    </location>
</feature>
<evidence type="ECO:0000256" key="3">
    <source>
        <dbReference type="ARBA" id="ARBA00022448"/>
    </source>
</evidence>
<sequence length="423" mass="45746">MSKLGEKLKLILGDRSLRNRILFVLGILAVSRLFAIIPIPGIDTMRLQSLFAGSEFLNLLNLFSGGGLSNLSIVMLGVGPYITASIIMQLLTVMVPKLKALSQEEGEIGRRRFAQYSRLLTVPLAIIQGYAFIKLLQGQSVLPTLSINILLVDILVIVAGSMLLMWLGELITEFGVGNGVSLIIFAGIVSRLPTTASQLFFTFDLAQLPVYLAGLAIAVLVTFGVVVVTEAERPIPITYAKQVRGGRTYGGLSTYLPLRINQAGVIPIIFALSILLFPQMIFQFLAQSSVAIIEKTASFALTLLTNNWFYTSAYFVLVFLFTYFYTAVTFDPDSIATNLQKSGAFVSGVRPGEATADYISRILIRLTLVGALFLGIIAILPLILGSLTGIQSLAIGGTALLIVVSVVIDLVKKIDAQVSAREY</sequence>